<proteinExistence type="predicted"/>
<dbReference type="PROSITE" id="PS50977">
    <property type="entry name" value="HTH_TETR_2"/>
    <property type="match status" value="1"/>
</dbReference>
<dbReference type="PANTHER" id="PTHR30055">
    <property type="entry name" value="HTH-TYPE TRANSCRIPTIONAL REGULATOR RUTR"/>
    <property type="match status" value="1"/>
</dbReference>
<evidence type="ECO:0000256" key="2">
    <source>
        <dbReference type="ARBA" id="ARBA00023125"/>
    </source>
</evidence>
<evidence type="ECO:0000259" key="5">
    <source>
        <dbReference type="PROSITE" id="PS50977"/>
    </source>
</evidence>
<keyword evidence="2 4" id="KW-0238">DNA-binding</keyword>
<dbReference type="PRINTS" id="PR00455">
    <property type="entry name" value="HTHTETR"/>
</dbReference>
<evidence type="ECO:0000256" key="4">
    <source>
        <dbReference type="PROSITE-ProRule" id="PRU00335"/>
    </source>
</evidence>
<evidence type="ECO:0000256" key="3">
    <source>
        <dbReference type="ARBA" id="ARBA00023163"/>
    </source>
</evidence>
<dbReference type="InterPro" id="IPR009057">
    <property type="entry name" value="Homeodomain-like_sf"/>
</dbReference>
<sequence length="190" mass="21544">MTALRLQEAALARFALQGFDATTMSEIANDVGIKKPSIYAHFRNKDELFLSLIPLVIEKELDHARHALRGGADIKLQMKLYLKGIQERYEQSHSVGFWLRNLFMPPTHLYDAVMAPLHAFMDELENIIRLAIEQSPLSADSTSLDVETLTLTFMSMIDSLQSELLYGGPEKYRRRLDAVWAVFEAATRGS</sequence>
<protein>
    <submittedName>
        <fullName evidence="6">TetR family transcriptional regulator</fullName>
    </submittedName>
    <submittedName>
        <fullName evidence="7">Transcriptional regulator, TetR family</fullName>
    </submittedName>
</protein>
<feature type="domain" description="HTH tetR-type" evidence="5">
    <location>
        <begin position="1"/>
        <end position="60"/>
    </location>
</feature>
<dbReference type="Gene3D" id="1.10.357.10">
    <property type="entry name" value="Tetracycline Repressor, domain 2"/>
    <property type="match status" value="1"/>
</dbReference>
<dbReference type="eggNOG" id="COG1309">
    <property type="taxonomic scope" value="Bacteria"/>
</dbReference>
<reference evidence="7" key="1">
    <citation type="submission" date="2012-07" db="EMBL/GenBank/DDBJ databases">
        <authorList>
            <person name="Cummings C."/>
        </authorList>
    </citation>
    <scope>NUCLEOTIDE SEQUENCE</scope>
    <source>
        <strain evidence="7">1330</strain>
    </source>
</reference>
<reference evidence="6 9" key="3">
    <citation type="journal article" date="2016" name="Genome Announc.">
        <title>Fully Closed Genome Sequences of Five Type Strains of the Genus Cronobacter and One Cronobacter sakazakii Strain.</title>
        <authorList>
            <person name="Moine D."/>
            <person name="Kassam M."/>
            <person name="Baert L."/>
            <person name="Tang Y."/>
            <person name="Barretto C."/>
            <person name="Ngom Bru C."/>
            <person name="Klijn A."/>
            <person name="Descombes P."/>
        </authorList>
    </citation>
    <scope>NUCLEOTIDE SEQUENCE [LARGE SCALE GENOMIC DNA]</scope>
    <source>
        <strain evidence="6 9">LMG 26250</strain>
    </source>
</reference>
<evidence type="ECO:0000313" key="8">
    <source>
        <dbReference type="Proteomes" id="UP000009340"/>
    </source>
</evidence>
<organism evidence="7 8">
    <name type="scientific">Cronobacter condimenti 1330</name>
    <dbReference type="NCBI Taxonomy" id="1073999"/>
    <lineage>
        <taxon>Bacteria</taxon>
        <taxon>Pseudomonadati</taxon>
        <taxon>Pseudomonadota</taxon>
        <taxon>Gammaproteobacteria</taxon>
        <taxon>Enterobacterales</taxon>
        <taxon>Enterobacteriaceae</taxon>
        <taxon>Cronobacter</taxon>
    </lineage>
</organism>
<gene>
    <name evidence="6" type="ORF">AFK62_08085</name>
    <name evidence="7" type="ORF">BN137_1649</name>
</gene>
<reference evidence="9" key="2">
    <citation type="submission" date="2015-09" db="EMBL/GenBank/DDBJ databases">
        <title>Cronobacter genome sequencing and assembly.</title>
        <authorList>
            <person name="Descombes P."/>
            <person name="Baert L."/>
            <person name="Ngom-Bru C."/>
            <person name="Barretto C."/>
        </authorList>
    </citation>
    <scope>NUCLEOTIDE SEQUENCE [LARGE SCALE GENOMIC DNA]</scope>
    <source>
        <strain evidence="9">LMG 26250</strain>
    </source>
</reference>
<dbReference type="Proteomes" id="UP000009340">
    <property type="component" value="Unassembled WGS sequence"/>
</dbReference>
<name>K8A940_9ENTR</name>
<dbReference type="Gene3D" id="1.10.10.60">
    <property type="entry name" value="Homeodomain-like"/>
    <property type="match status" value="1"/>
</dbReference>
<evidence type="ECO:0000313" key="6">
    <source>
        <dbReference type="EMBL" id="ALB62467.1"/>
    </source>
</evidence>
<evidence type="ECO:0000256" key="1">
    <source>
        <dbReference type="ARBA" id="ARBA00023015"/>
    </source>
</evidence>
<dbReference type="GO" id="GO:0003700">
    <property type="term" value="F:DNA-binding transcription factor activity"/>
    <property type="evidence" value="ECO:0007669"/>
    <property type="project" value="TreeGrafter"/>
</dbReference>
<feature type="DNA-binding region" description="H-T-H motif" evidence="4">
    <location>
        <begin position="23"/>
        <end position="42"/>
    </location>
</feature>
<keyword evidence="9" id="KW-1185">Reference proteome</keyword>
<dbReference type="SUPFAM" id="SSF46689">
    <property type="entry name" value="Homeodomain-like"/>
    <property type="match status" value="1"/>
</dbReference>
<dbReference type="InterPro" id="IPR001647">
    <property type="entry name" value="HTH_TetR"/>
</dbReference>
<dbReference type="Proteomes" id="UP000067320">
    <property type="component" value="Chromosome"/>
</dbReference>
<evidence type="ECO:0000313" key="7">
    <source>
        <dbReference type="EMBL" id="CCJ72284.1"/>
    </source>
</evidence>
<dbReference type="OrthoDB" id="4541465at2"/>
<dbReference type="EMBL" id="CAKW01000063">
    <property type="protein sequence ID" value="CCJ72284.1"/>
    <property type="molecule type" value="Genomic_DNA"/>
</dbReference>
<dbReference type="AlphaFoldDB" id="K8A940"/>
<dbReference type="Pfam" id="PF00440">
    <property type="entry name" value="TetR_N"/>
    <property type="match status" value="1"/>
</dbReference>
<keyword evidence="3" id="KW-0804">Transcription</keyword>
<dbReference type="KEGG" id="ccon:AFK62_08085"/>
<dbReference type="EMBL" id="CP012264">
    <property type="protein sequence ID" value="ALB62467.1"/>
    <property type="molecule type" value="Genomic_DNA"/>
</dbReference>
<accession>K8A940</accession>
<dbReference type="PATRIC" id="fig|1073999.7.peg.1675"/>
<dbReference type="RefSeq" id="WP_007670795.1">
    <property type="nucleotide sequence ID" value="NZ_CAKW01000063.1"/>
</dbReference>
<dbReference type="PANTHER" id="PTHR30055:SF238">
    <property type="entry name" value="MYCOFACTOCIN BIOSYNTHESIS TRANSCRIPTIONAL REGULATOR MFTR-RELATED"/>
    <property type="match status" value="1"/>
</dbReference>
<dbReference type="InterPro" id="IPR050109">
    <property type="entry name" value="HTH-type_TetR-like_transc_reg"/>
</dbReference>
<dbReference type="GO" id="GO:0000976">
    <property type="term" value="F:transcription cis-regulatory region binding"/>
    <property type="evidence" value="ECO:0007669"/>
    <property type="project" value="TreeGrafter"/>
</dbReference>
<evidence type="ECO:0000313" key="9">
    <source>
        <dbReference type="Proteomes" id="UP000067320"/>
    </source>
</evidence>
<keyword evidence="1" id="KW-0805">Transcription regulation</keyword>